<dbReference type="EMBL" id="CAVNYO010000471">
    <property type="protein sequence ID" value="CAK5283644.1"/>
    <property type="molecule type" value="Genomic_DNA"/>
</dbReference>
<protein>
    <submittedName>
        <fullName evidence="1">Uncharacterized protein</fullName>
    </submittedName>
</protein>
<accession>A0AAD2K7M0</accession>
<dbReference type="AlphaFoldDB" id="A0AAD2K7M0"/>
<feature type="non-terminal residue" evidence="1">
    <location>
        <position position="1"/>
    </location>
</feature>
<evidence type="ECO:0000313" key="1">
    <source>
        <dbReference type="EMBL" id="CAK5283644.1"/>
    </source>
</evidence>
<dbReference type="Proteomes" id="UP001295794">
    <property type="component" value="Unassembled WGS sequence"/>
</dbReference>
<name>A0AAD2K7M0_9AGAR</name>
<evidence type="ECO:0000313" key="2">
    <source>
        <dbReference type="Proteomes" id="UP001295794"/>
    </source>
</evidence>
<organism evidence="1 2">
    <name type="scientific">Mycena citricolor</name>
    <dbReference type="NCBI Taxonomy" id="2018698"/>
    <lineage>
        <taxon>Eukaryota</taxon>
        <taxon>Fungi</taxon>
        <taxon>Dikarya</taxon>
        <taxon>Basidiomycota</taxon>
        <taxon>Agaricomycotina</taxon>
        <taxon>Agaricomycetes</taxon>
        <taxon>Agaricomycetidae</taxon>
        <taxon>Agaricales</taxon>
        <taxon>Marasmiineae</taxon>
        <taxon>Mycenaceae</taxon>
        <taxon>Mycena</taxon>
    </lineage>
</organism>
<proteinExistence type="predicted"/>
<reference evidence="1" key="1">
    <citation type="submission" date="2023-11" db="EMBL/GenBank/DDBJ databases">
        <authorList>
            <person name="De Vega J J."/>
            <person name="De Vega J J."/>
        </authorList>
    </citation>
    <scope>NUCLEOTIDE SEQUENCE</scope>
</reference>
<comment type="caution">
    <text evidence="1">The sequence shown here is derived from an EMBL/GenBank/DDBJ whole genome shotgun (WGS) entry which is preliminary data.</text>
</comment>
<keyword evidence="2" id="KW-1185">Reference proteome</keyword>
<sequence length="175" mass="19033">MSPIMVSGLRTRGLSSKYLFISSQNLRFAAASFGAYTPSTESGLPSACFVSSIIALPWITSHPCGVCVTGGFCEFQVHLSAEQFVDFVFAFQIHVCFSDHQDCDLLFTHYLPYAKPFVVWVVDVCVPVSTVLAFLVRGCQGSFGSCHECYLALRGRFRPHVHLGLGSPVGPDASV</sequence>
<gene>
    <name evidence="1" type="ORF">MYCIT1_LOCUS36335</name>
</gene>